<feature type="transmembrane region" description="Helical" evidence="7">
    <location>
        <begin position="296"/>
        <end position="317"/>
    </location>
</feature>
<protein>
    <submittedName>
        <fullName evidence="8">Polysaccharide biosynthesis protein</fullName>
    </submittedName>
</protein>
<keyword evidence="3" id="KW-1003">Cell membrane</keyword>
<dbReference type="GO" id="GO:0005886">
    <property type="term" value="C:plasma membrane"/>
    <property type="evidence" value="ECO:0007669"/>
    <property type="project" value="UniProtKB-SubCell"/>
</dbReference>
<evidence type="ECO:0000256" key="1">
    <source>
        <dbReference type="ARBA" id="ARBA00004651"/>
    </source>
</evidence>
<dbReference type="Pfam" id="PF13440">
    <property type="entry name" value="Polysacc_synt_3"/>
    <property type="match status" value="1"/>
</dbReference>
<comment type="similarity">
    <text evidence="2">Belongs to the polysaccharide synthase family.</text>
</comment>
<evidence type="ECO:0000313" key="8">
    <source>
        <dbReference type="EMBL" id="KKQ50746.1"/>
    </source>
</evidence>
<feature type="transmembrane region" description="Helical" evidence="7">
    <location>
        <begin position="189"/>
        <end position="209"/>
    </location>
</feature>
<accession>A0A0G0LDM9</accession>
<dbReference type="InterPro" id="IPR050833">
    <property type="entry name" value="Poly_Biosynth_Transport"/>
</dbReference>
<feature type="transmembrane region" description="Helical" evidence="7">
    <location>
        <begin position="386"/>
        <end position="407"/>
    </location>
</feature>
<keyword evidence="4 7" id="KW-0812">Transmembrane</keyword>
<gene>
    <name evidence="8" type="ORF">US68_C0002G0023</name>
</gene>
<evidence type="ECO:0000256" key="3">
    <source>
        <dbReference type="ARBA" id="ARBA00022475"/>
    </source>
</evidence>
<feature type="transmembrane region" description="Helical" evidence="7">
    <location>
        <begin position="49"/>
        <end position="73"/>
    </location>
</feature>
<evidence type="ECO:0000256" key="7">
    <source>
        <dbReference type="SAM" id="Phobius"/>
    </source>
</evidence>
<dbReference type="Proteomes" id="UP000034231">
    <property type="component" value="Unassembled WGS sequence"/>
</dbReference>
<evidence type="ECO:0000256" key="2">
    <source>
        <dbReference type="ARBA" id="ARBA00007430"/>
    </source>
</evidence>
<dbReference type="PANTHER" id="PTHR30250:SF10">
    <property type="entry name" value="LIPOPOLYSACCHARIDE BIOSYNTHESIS PROTEIN WZXC"/>
    <property type="match status" value="1"/>
</dbReference>
<evidence type="ECO:0000256" key="5">
    <source>
        <dbReference type="ARBA" id="ARBA00022989"/>
    </source>
</evidence>
<feature type="transmembrane region" description="Helical" evidence="7">
    <location>
        <begin position="447"/>
        <end position="465"/>
    </location>
</feature>
<organism evidence="8 9">
    <name type="scientific">Candidatus Shapirobacteria bacterium GW2011_GWE1_38_10</name>
    <dbReference type="NCBI Taxonomy" id="1618488"/>
    <lineage>
        <taxon>Bacteria</taxon>
        <taxon>Candidatus Shapironibacteriota</taxon>
    </lineage>
</organism>
<sequence>MEKQEVNKIKIQTTHNILFLTLRNFGIQGISVIGFFLLTIILGKGEVGLFAIVAESIGILGYFSDVGLASALIQQKEEPDKISLRTTFTVQQLLVFLCLLSVAIFYPHFSQAKGYGSKELWILLSLCFSFVVASLKTIPSVQLERHLNFKLISTIDIIENTLFYVIAVLFAFLGFGVFSYAIATFIKSSVGLALIYRYSSWPLGFAFSLKTAKRLFSFGIPFQLNSLIAMAKDRFSNLLVAGILGRDSFGILSWAQKGPRIPLSFMDAIMRVTFPTFSRLQDEKEFLKKSLEKSTFFIALIVFPSLLGICLIAPDFINLIPKYDKWLPAIIPLYFFAASYAIASVTTPITNAFNATGKIKTTTKLMVMWTVLTWIFYPILSLRFGYIGTSIAALIVGLSSFVVWHLAYKYFRVNIFKTILHPLVASLAIFVIVMPISYLSLAPLASILIKIFLAVFIYSVYQFAFNRSELIWFYQQLQKIRK</sequence>
<evidence type="ECO:0000313" key="9">
    <source>
        <dbReference type="Proteomes" id="UP000034231"/>
    </source>
</evidence>
<comment type="caution">
    <text evidence="8">The sequence shown here is derived from an EMBL/GenBank/DDBJ whole genome shotgun (WGS) entry which is preliminary data.</text>
</comment>
<dbReference type="PANTHER" id="PTHR30250">
    <property type="entry name" value="PST FAMILY PREDICTED COLANIC ACID TRANSPORTER"/>
    <property type="match status" value="1"/>
</dbReference>
<feature type="transmembrane region" description="Helical" evidence="7">
    <location>
        <begin position="362"/>
        <end position="380"/>
    </location>
</feature>
<keyword evidence="6 7" id="KW-0472">Membrane</keyword>
<feature type="transmembrane region" description="Helical" evidence="7">
    <location>
        <begin position="162"/>
        <end position="183"/>
    </location>
</feature>
<evidence type="ECO:0000256" key="4">
    <source>
        <dbReference type="ARBA" id="ARBA00022692"/>
    </source>
</evidence>
<comment type="subcellular location">
    <subcellularLocation>
        <location evidence="1">Cell membrane</location>
        <topology evidence="1">Multi-pass membrane protein</topology>
    </subcellularLocation>
</comment>
<feature type="transmembrane region" description="Helical" evidence="7">
    <location>
        <begin position="93"/>
        <end position="109"/>
    </location>
</feature>
<evidence type="ECO:0000256" key="6">
    <source>
        <dbReference type="ARBA" id="ARBA00023136"/>
    </source>
</evidence>
<feature type="transmembrane region" description="Helical" evidence="7">
    <location>
        <begin position="21"/>
        <end position="43"/>
    </location>
</feature>
<keyword evidence="5 7" id="KW-1133">Transmembrane helix</keyword>
<dbReference type="EMBL" id="LBTX01000002">
    <property type="protein sequence ID" value="KKQ50746.1"/>
    <property type="molecule type" value="Genomic_DNA"/>
</dbReference>
<name>A0A0G0LDM9_9BACT</name>
<reference evidence="8 9" key="1">
    <citation type="journal article" date="2015" name="Nature">
        <title>rRNA introns, odd ribosomes, and small enigmatic genomes across a large radiation of phyla.</title>
        <authorList>
            <person name="Brown C.T."/>
            <person name="Hug L.A."/>
            <person name="Thomas B.C."/>
            <person name="Sharon I."/>
            <person name="Castelle C.J."/>
            <person name="Singh A."/>
            <person name="Wilkins M.J."/>
            <person name="Williams K.H."/>
            <person name="Banfield J.F."/>
        </authorList>
    </citation>
    <scope>NUCLEOTIDE SEQUENCE [LARGE SCALE GENOMIC DNA]</scope>
</reference>
<feature type="transmembrane region" description="Helical" evidence="7">
    <location>
        <begin position="329"/>
        <end position="350"/>
    </location>
</feature>
<dbReference type="AlphaFoldDB" id="A0A0G0LDM9"/>
<proteinExistence type="inferred from homology"/>
<feature type="transmembrane region" description="Helical" evidence="7">
    <location>
        <begin position="419"/>
        <end position="441"/>
    </location>
</feature>
<feature type="transmembrane region" description="Helical" evidence="7">
    <location>
        <begin position="121"/>
        <end position="141"/>
    </location>
</feature>